<protein>
    <submittedName>
        <fullName evidence="3">HCP-like protein</fullName>
    </submittedName>
</protein>
<dbReference type="InterPro" id="IPR011990">
    <property type="entry name" value="TPR-like_helical_dom_sf"/>
</dbReference>
<feature type="region of interest" description="Disordered" evidence="2">
    <location>
        <begin position="89"/>
        <end position="111"/>
    </location>
</feature>
<dbReference type="PANTHER" id="PTHR46430:SF3">
    <property type="entry name" value="ACTIVATOR OF C KINASE PROTEIN 1"/>
    <property type="match status" value="1"/>
</dbReference>
<dbReference type="PANTHER" id="PTHR46430">
    <property type="entry name" value="PROTEIN SKT5-RELATED"/>
    <property type="match status" value="1"/>
</dbReference>
<dbReference type="InterPro" id="IPR006597">
    <property type="entry name" value="Sel1-like"/>
</dbReference>
<dbReference type="Pfam" id="PF08238">
    <property type="entry name" value="Sel1"/>
    <property type="match status" value="8"/>
</dbReference>
<dbReference type="EMBL" id="MTSL01000088">
    <property type="protein sequence ID" value="PJF19007.1"/>
    <property type="molecule type" value="Genomic_DNA"/>
</dbReference>
<dbReference type="AlphaFoldDB" id="A0A2H9TMP5"/>
<evidence type="ECO:0000256" key="2">
    <source>
        <dbReference type="SAM" id="MobiDB-lite"/>
    </source>
</evidence>
<name>A0A2H9TMP5_9FUNG</name>
<proteinExistence type="predicted"/>
<evidence type="ECO:0000313" key="3">
    <source>
        <dbReference type="EMBL" id="PJF19007.1"/>
    </source>
</evidence>
<keyword evidence="1" id="KW-0677">Repeat</keyword>
<dbReference type="STRING" id="1246581.A0A2H9TMP5"/>
<comment type="caution">
    <text evidence="3">The sequence shown here is derived from an EMBL/GenBank/DDBJ whole genome shotgun (WGS) entry which is preliminary data.</text>
</comment>
<gene>
    <name evidence="3" type="ORF">PSACC_01177</name>
</gene>
<dbReference type="Gene3D" id="1.25.40.10">
    <property type="entry name" value="Tetratricopeptide repeat domain"/>
    <property type="match status" value="2"/>
</dbReference>
<dbReference type="SMART" id="SM00671">
    <property type="entry name" value="SEL1"/>
    <property type="match status" value="7"/>
</dbReference>
<dbReference type="InterPro" id="IPR051726">
    <property type="entry name" value="Chitin_Synth_Reg"/>
</dbReference>
<dbReference type="OrthoDB" id="272077at2759"/>
<keyword evidence="4" id="KW-1185">Reference proteome</keyword>
<accession>A0A2H9TMP5</accession>
<dbReference type="Proteomes" id="UP000240830">
    <property type="component" value="Unassembled WGS sequence"/>
</dbReference>
<organism evidence="3 4">
    <name type="scientific">Paramicrosporidium saccamoebae</name>
    <dbReference type="NCBI Taxonomy" id="1246581"/>
    <lineage>
        <taxon>Eukaryota</taxon>
        <taxon>Fungi</taxon>
        <taxon>Fungi incertae sedis</taxon>
        <taxon>Cryptomycota</taxon>
        <taxon>Cryptomycota incertae sedis</taxon>
        <taxon>Paramicrosporidium</taxon>
    </lineage>
</organism>
<reference evidence="3 4" key="1">
    <citation type="submission" date="2016-10" db="EMBL/GenBank/DDBJ databases">
        <title>The genome of Paramicrosporidium saccamoebae is the missing link in understanding Cryptomycota and Microsporidia evolution.</title>
        <authorList>
            <person name="Quandt C.A."/>
            <person name="Beaudet D."/>
            <person name="Corsaro D."/>
            <person name="Michel R."/>
            <person name="Corradi N."/>
            <person name="James T."/>
        </authorList>
    </citation>
    <scope>NUCLEOTIDE SEQUENCE [LARGE SCALE GENOMIC DNA]</scope>
    <source>
        <strain evidence="3 4">KSL3</strain>
    </source>
</reference>
<evidence type="ECO:0000256" key="1">
    <source>
        <dbReference type="ARBA" id="ARBA00022737"/>
    </source>
</evidence>
<evidence type="ECO:0000313" key="4">
    <source>
        <dbReference type="Proteomes" id="UP000240830"/>
    </source>
</evidence>
<sequence length="428" mass="47543">MIDVIQDTTRRASLSTAPNLYQYSQYETAPKLAHERSFESLDFTAASTISFPESLDNFRENAKKSNDPSTQLSFVRYLLDSSMKIREDPEQLGIELPPSPPGEGPSTEERKTTMRKLLEAEALRWLKRLASSGVGIGRQPSADAQFMLAEYYGKGLLSLPVDHAKAFNLYVQASKQNHPTATYRAAVCYEVGAGTKKDYNRAVQFYRKAAALSDSHAMHKVALILLYGKLGQRKNLKEGITWLKRASGAADEFHPESLHDLAQCYEKKGGCPVLIPDEHYSFELYARAAQFGFAPSQYRLGSCYEYGLLGCQVDPSNSIKWYSKAAEQGFPDAELALSSWYLSGSHGVLQQSDSDAYLWARKAGERGHAKAEYQVGNYFEIGIGVEASSEEAKRWYARAAGKGHKRASQRLAELKKAGKKQSGRCIVA</sequence>
<dbReference type="SUPFAM" id="SSF81901">
    <property type="entry name" value="HCP-like"/>
    <property type="match status" value="2"/>
</dbReference>